<feature type="compositionally biased region" description="Basic and acidic residues" evidence="1">
    <location>
        <begin position="115"/>
        <end position="133"/>
    </location>
</feature>
<dbReference type="RefSeq" id="WP_239894591.1">
    <property type="nucleotide sequence ID" value="NZ_JAJAXM010000045.1"/>
</dbReference>
<dbReference type="AlphaFoldDB" id="A0ABD4SUF8"/>
<dbReference type="InterPro" id="IPR038713">
    <property type="entry name" value="Terminase_Gp1_N_sf"/>
</dbReference>
<reference evidence="2 3" key="1">
    <citation type="submission" date="2021-10" db="EMBL/GenBank/DDBJ databases">
        <title>Whole-genome sequencing analysis of Laribacter hongkongensis: virulence gene profiles, carbohydrate-active enzyme prediction, and antimicrobial resistance characterization.</title>
        <authorList>
            <person name="Yuan P."/>
            <person name="Zhan Y."/>
            <person name="Chen D."/>
        </authorList>
    </citation>
    <scope>NUCLEOTIDE SEQUENCE [LARGE SCALE GENOMIC DNA]</scope>
    <source>
        <strain evidence="2 3">W67</strain>
    </source>
</reference>
<organism evidence="2 3">
    <name type="scientific">Laribacter hongkongensis</name>
    <dbReference type="NCBI Taxonomy" id="168471"/>
    <lineage>
        <taxon>Bacteria</taxon>
        <taxon>Pseudomonadati</taxon>
        <taxon>Pseudomonadota</taxon>
        <taxon>Betaproteobacteria</taxon>
        <taxon>Neisseriales</taxon>
        <taxon>Aquaspirillaceae</taxon>
        <taxon>Laribacter</taxon>
    </lineage>
</organism>
<feature type="region of interest" description="Disordered" evidence="1">
    <location>
        <begin position="113"/>
        <end position="150"/>
    </location>
</feature>
<protein>
    <submittedName>
        <fullName evidence="2">Terminase small subunit</fullName>
    </submittedName>
</protein>
<evidence type="ECO:0000313" key="3">
    <source>
        <dbReference type="Proteomes" id="UP001200247"/>
    </source>
</evidence>
<evidence type="ECO:0000313" key="2">
    <source>
        <dbReference type="EMBL" id="MCG9027253.1"/>
    </source>
</evidence>
<accession>A0ABD4SUF8</accession>
<dbReference type="Gene3D" id="1.10.10.1400">
    <property type="entry name" value="Terminase, small subunit, N-terminal DNA-binding domain, HTH motif"/>
    <property type="match status" value="1"/>
</dbReference>
<sequence>MALTGKKKAFADAVLAGKSNKDAAVAAGYSEKTASAAGSRLVKDPDVKAYLDKHRQAPEGSGTLPPDEGPKFDLSAALMHSDPMAFLRAAMNDAGLDPKQRIEAAKAMLPYTHKRLGEGGKKETRQGEAEKVAGGRFSAGRPPLRVVGDK</sequence>
<name>A0ABD4SUF8_9NEIS</name>
<evidence type="ECO:0000256" key="1">
    <source>
        <dbReference type="SAM" id="MobiDB-lite"/>
    </source>
</evidence>
<gene>
    <name evidence="2" type="ORF">LH440_15385</name>
</gene>
<proteinExistence type="predicted"/>
<dbReference type="Proteomes" id="UP001200247">
    <property type="component" value="Unassembled WGS sequence"/>
</dbReference>
<dbReference type="EMBL" id="JAJAXM010000045">
    <property type="protein sequence ID" value="MCG9027253.1"/>
    <property type="molecule type" value="Genomic_DNA"/>
</dbReference>
<dbReference type="Pfam" id="PF03592">
    <property type="entry name" value="Terminase_2"/>
    <property type="match status" value="1"/>
</dbReference>
<dbReference type="InterPro" id="IPR005335">
    <property type="entry name" value="Terminase_ssu"/>
</dbReference>
<comment type="caution">
    <text evidence="2">The sequence shown here is derived from an EMBL/GenBank/DDBJ whole genome shotgun (WGS) entry which is preliminary data.</text>
</comment>